<organism evidence="3 4">
    <name type="scientific">Aureobasidium melanogenum</name>
    <name type="common">Aureobasidium pullulans var. melanogenum</name>
    <dbReference type="NCBI Taxonomy" id="46634"/>
    <lineage>
        <taxon>Eukaryota</taxon>
        <taxon>Fungi</taxon>
        <taxon>Dikarya</taxon>
        <taxon>Ascomycota</taxon>
        <taxon>Pezizomycotina</taxon>
        <taxon>Dothideomycetes</taxon>
        <taxon>Dothideomycetidae</taxon>
        <taxon>Dothideales</taxon>
        <taxon>Saccotheciaceae</taxon>
        <taxon>Aureobasidium</taxon>
    </lineage>
</organism>
<feature type="non-terminal residue" evidence="3">
    <location>
        <position position="1"/>
    </location>
</feature>
<proteinExistence type="predicted"/>
<accession>A0A9P8F1C5</accession>
<feature type="region of interest" description="Disordered" evidence="1">
    <location>
        <begin position="1"/>
        <end position="81"/>
    </location>
</feature>
<dbReference type="AlphaFoldDB" id="A0A9P8F1C5"/>
<feature type="compositionally biased region" description="Polar residues" evidence="1">
    <location>
        <begin position="33"/>
        <end position="60"/>
    </location>
</feature>
<comment type="caution">
    <text evidence="3">The sequence shown here is derived from an EMBL/GenBank/DDBJ whole genome shotgun (WGS) entry which is preliminary data.</text>
</comment>
<reference evidence="3" key="2">
    <citation type="submission" date="2021-08" db="EMBL/GenBank/DDBJ databases">
        <authorList>
            <person name="Gostincar C."/>
            <person name="Sun X."/>
            <person name="Song Z."/>
            <person name="Gunde-Cimerman N."/>
        </authorList>
    </citation>
    <scope>NUCLEOTIDE SEQUENCE</scope>
    <source>
        <strain evidence="3">EXF-9298</strain>
    </source>
</reference>
<name>A0A9P8F1C5_AURME</name>
<protein>
    <submittedName>
        <fullName evidence="3">Uncharacterized protein</fullName>
    </submittedName>
</protein>
<evidence type="ECO:0000256" key="1">
    <source>
        <dbReference type="SAM" id="MobiDB-lite"/>
    </source>
</evidence>
<gene>
    <name evidence="3" type="ORF">KCU98_g21312</name>
    <name evidence="2" type="ORF">KCU98_g21321</name>
</gene>
<dbReference type="EMBL" id="JAHFXS010007365">
    <property type="protein sequence ID" value="KAG9926415.1"/>
    <property type="molecule type" value="Genomic_DNA"/>
</dbReference>
<evidence type="ECO:0000313" key="4">
    <source>
        <dbReference type="Proteomes" id="UP000729357"/>
    </source>
</evidence>
<keyword evidence="4" id="KW-1185">Reference proteome</keyword>
<dbReference type="Proteomes" id="UP000729357">
    <property type="component" value="Unassembled WGS sequence"/>
</dbReference>
<evidence type="ECO:0000313" key="2">
    <source>
        <dbReference type="EMBL" id="KAG9926415.1"/>
    </source>
</evidence>
<evidence type="ECO:0000313" key="3">
    <source>
        <dbReference type="EMBL" id="KAG9926465.1"/>
    </source>
</evidence>
<sequence>MAPPSTFASAAAGGNTPTTPRTDSAGEWARRTNGATQTFRRPSVATSMMSSNARESTTGAQPAVYVPPHRNGPAHSDTRYS</sequence>
<reference evidence="3" key="1">
    <citation type="journal article" date="2021" name="J Fungi (Basel)">
        <title>Virulence traits and population genomics of the black yeast Aureobasidium melanogenum.</title>
        <authorList>
            <person name="Cernosa A."/>
            <person name="Sun X."/>
            <person name="Gostincar C."/>
            <person name="Fang C."/>
            <person name="Gunde-Cimerman N."/>
            <person name="Song Z."/>
        </authorList>
    </citation>
    <scope>NUCLEOTIDE SEQUENCE</scope>
    <source>
        <strain evidence="3">EXF-9298</strain>
    </source>
</reference>
<dbReference type="EMBL" id="JAHFXS010007355">
    <property type="protein sequence ID" value="KAG9926465.1"/>
    <property type="molecule type" value="Genomic_DNA"/>
</dbReference>